<keyword evidence="6" id="KW-0326">Glycosidase</keyword>
<dbReference type="Gene3D" id="3.10.300.10">
    <property type="entry name" value="Methylpurine-DNA glycosylase (MPG)"/>
    <property type="match status" value="1"/>
</dbReference>
<dbReference type="InterPro" id="IPR036995">
    <property type="entry name" value="MPG_sf"/>
</dbReference>
<name>A0ABS2SZV5_9BACI</name>
<dbReference type="EMBL" id="JAFBCV010000020">
    <property type="protein sequence ID" value="MBM7841019.1"/>
    <property type="molecule type" value="Genomic_DNA"/>
</dbReference>
<evidence type="ECO:0000256" key="1">
    <source>
        <dbReference type="ARBA" id="ARBA00009232"/>
    </source>
</evidence>
<dbReference type="PANTHER" id="PTHR10429:SF0">
    <property type="entry name" value="DNA-3-METHYLADENINE GLYCOSYLASE"/>
    <property type="match status" value="1"/>
</dbReference>
<protein>
    <recommendedName>
        <fullName evidence="5">Putative 3-methyladenine DNA glycosylase</fullName>
        <ecNumber evidence="5">3.2.2.-</ecNumber>
    </recommendedName>
</protein>
<keyword evidence="4 5" id="KW-0234">DNA repair</keyword>
<dbReference type="HAMAP" id="MF_00527">
    <property type="entry name" value="3MGH"/>
    <property type="match status" value="1"/>
</dbReference>
<evidence type="ECO:0000313" key="6">
    <source>
        <dbReference type="EMBL" id="MBM7841019.1"/>
    </source>
</evidence>
<evidence type="ECO:0000313" key="7">
    <source>
        <dbReference type="Proteomes" id="UP001179280"/>
    </source>
</evidence>
<reference evidence="6" key="1">
    <citation type="submission" date="2021-01" db="EMBL/GenBank/DDBJ databases">
        <title>Genomic Encyclopedia of Type Strains, Phase IV (KMG-IV): sequencing the most valuable type-strain genomes for metagenomic binning, comparative biology and taxonomic classification.</title>
        <authorList>
            <person name="Goeker M."/>
        </authorList>
    </citation>
    <scope>NUCLEOTIDE SEQUENCE</scope>
    <source>
        <strain evidence="6">DSM 21943</strain>
    </source>
</reference>
<sequence>MNSNPLPYSFYKQDTIHLAKALIGTHLMHTVAGEIVVGRIIETEAYLGVLDKACHSYSNKQTKRTAILFGPPGRVYTYTMHTHCLLNIVAGKEDQPEAVLIRGVKPVFGFEKMEALRGMKATSTTFSNGPGKLTKALGITMNHYGHFLCEDPLIICEGSEPTRIEVTNRIGIGKADQAKHYPWRFIEKEI</sequence>
<dbReference type="RefSeq" id="WP_204468929.1">
    <property type="nucleotide sequence ID" value="NZ_JAFBCV010000020.1"/>
</dbReference>
<keyword evidence="2 5" id="KW-0227">DNA damage</keyword>
<evidence type="ECO:0000256" key="2">
    <source>
        <dbReference type="ARBA" id="ARBA00022763"/>
    </source>
</evidence>
<dbReference type="PANTHER" id="PTHR10429">
    <property type="entry name" value="DNA-3-METHYLADENINE GLYCOSYLASE"/>
    <property type="match status" value="1"/>
</dbReference>
<evidence type="ECO:0000256" key="5">
    <source>
        <dbReference type="HAMAP-Rule" id="MF_00527"/>
    </source>
</evidence>
<dbReference type="InterPro" id="IPR003180">
    <property type="entry name" value="MPG"/>
</dbReference>
<keyword evidence="3 5" id="KW-0378">Hydrolase</keyword>
<dbReference type="InterPro" id="IPR011034">
    <property type="entry name" value="Formyl_transferase-like_C_sf"/>
</dbReference>
<proteinExistence type="inferred from homology"/>
<organism evidence="6 7">
    <name type="scientific">Shouchella xiaoxiensis</name>
    <dbReference type="NCBI Taxonomy" id="766895"/>
    <lineage>
        <taxon>Bacteria</taxon>
        <taxon>Bacillati</taxon>
        <taxon>Bacillota</taxon>
        <taxon>Bacilli</taxon>
        <taxon>Bacillales</taxon>
        <taxon>Bacillaceae</taxon>
        <taxon>Shouchella</taxon>
    </lineage>
</organism>
<comment type="caution">
    <text evidence="6">The sequence shown here is derived from an EMBL/GenBank/DDBJ whole genome shotgun (WGS) entry which is preliminary data.</text>
</comment>
<dbReference type="NCBIfam" id="NF002002">
    <property type="entry name" value="PRK00802.1-2"/>
    <property type="match status" value="1"/>
</dbReference>
<dbReference type="CDD" id="cd00540">
    <property type="entry name" value="AAG"/>
    <property type="match status" value="1"/>
</dbReference>
<evidence type="ECO:0000256" key="4">
    <source>
        <dbReference type="ARBA" id="ARBA00023204"/>
    </source>
</evidence>
<gene>
    <name evidence="6" type="ORF">JOC54_004318</name>
</gene>
<keyword evidence="7" id="KW-1185">Reference proteome</keyword>
<comment type="similarity">
    <text evidence="1 5">Belongs to the DNA glycosylase MPG family.</text>
</comment>
<evidence type="ECO:0000256" key="3">
    <source>
        <dbReference type="ARBA" id="ARBA00022801"/>
    </source>
</evidence>
<dbReference type="SUPFAM" id="SSF50486">
    <property type="entry name" value="FMT C-terminal domain-like"/>
    <property type="match status" value="1"/>
</dbReference>
<dbReference type="GO" id="GO:0003905">
    <property type="term" value="F:alkylbase DNA N-glycosylase activity"/>
    <property type="evidence" value="ECO:0007669"/>
    <property type="project" value="UniProtKB-EC"/>
</dbReference>
<dbReference type="NCBIfam" id="TIGR00567">
    <property type="entry name" value="3mg"/>
    <property type="match status" value="1"/>
</dbReference>
<accession>A0ABS2SZV5</accession>
<dbReference type="EC" id="3.2.2.-" evidence="5"/>
<dbReference type="Pfam" id="PF02245">
    <property type="entry name" value="Pur_DNA_glyco"/>
    <property type="match status" value="1"/>
</dbReference>
<dbReference type="Proteomes" id="UP001179280">
    <property type="component" value="Unassembled WGS sequence"/>
</dbReference>